<organism evidence="12 13">
    <name type="scientific">Carboxydichorda subterranea</name>
    <dbReference type="NCBI Taxonomy" id="3109565"/>
    <lineage>
        <taxon>Bacteria</taxon>
        <taxon>Bacillati</taxon>
        <taxon>Bacillota</taxon>
        <taxon>Limnochordia</taxon>
        <taxon>Limnochordales</taxon>
        <taxon>Geochordaceae</taxon>
        <taxon>Carboxydichorda</taxon>
    </lineage>
</organism>
<comment type="function">
    <text evidence="1 10">Produces ATP from ADP in the presence of a proton gradient across the membrane. The gamma chain is believed to be important in regulating ATPase activity and the flow of protons through the CF(0) complex.</text>
</comment>
<evidence type="ECO:0000256" key="3">
    <source>
        <dbReference type="ARBA" id="ARBA00007681"/>
    </source>
</evidence>
<dbReference type="PANTHER" id="PTHR11693:SF22">
    <property type="entry name" value="ATP SYNTHASE SUBUNIT GAMMA, MITOCHONDRIAL"/>
    <property type="match status" value="1"/>
</dbReference>
<evidence type="ECO:0000256" key="4">
    <source>
        <dbReference type="ARBA" id="ARBA00022448"/>
    </source>
</evidence>
<gene>
    <name evidence="10 12" type="primary">atpG</name>
    <name evidence="12" type="ORF">U7230_12670</name>
</gene>
<keyword evidence="4 10" id="KW-0813">Transport</keyword>
<keyword evidence="5 10" id="KW-0375">Hydrogen ion transport</keyword>
<reference evidence="12 13" key="1">
    <citation type="journal article" date="2024" name="Front. Microbiol.">
        <title>Novel thermophilic genera Geochorda gen. nov. and Carboxydochorda gen. nov. from the deep terrestrial subsurface reveal the ecophysiological diversity in the class Limnochordia.</title>
        <authorList>
            <person name="Karnachuk O.V."/>
            <person name="Lukina A.P."/>
            <person name="Avakyan M.R."/>
            <person name="Kadnikov V.V."/>
            <person name="Begmatov S."/>
            <person name="Beletsky A.V."/>
            <person name="Vlasova K.G."/>
            <person name="Novikov A.A."/>
            <person name="Shcherbakova V.A."/>
            <person name="Mardanov A.V."/>
            <person name="Ravin N.V."/>
        </authorList>
    </citation>
    <scope>NUCLEOTIDE SEQUENCE [LARGE SCALE GENOMIC DNA]</scope>
    <source>
        <strain evidence="12 13">L945</strain>
    </source>
</reference>
<dbReference type="PROSITE" id="PS00153">
    <property type="entry name" value="ATPASE_GAMMA"/>
    <property type="match status" value="1"/>
</dbReference>
<proteinExistence type="inferred from homology"/>
<keyword evidence="9 10" id="KW-0066">ATP synthesis</keyword>
<feature type="region of interest" description="Disordered" evidence="11">
    <location>
        <begin position="226"/>
        <end position="247"/>
    </location>
</feature>
<evidence type="ECO:0000256" key="5">
    <source>
        <dbReference type="ARBA" id="ARBA00022781"/>
    </source>
</evidence>
<dbReference type="RefSeq" id="WP_324716200.1">
    <property type="nucleotide sequence ID" value="NZ_CP141615.1"/>
</dbReference>
<evidence type="ECO:0000256" key="8">
    <source>
        <dbReference type="ARBA" id="ARBA00023196"/>
    </source>
</evidence>
<dbReference type="Pfam" id="PF00231">
    <property type="entry name" value="ATP-synt"/>
    <property type="match status" value="1"/>
</dbReference>
<feature type="compositionally biased region" description="Basic and acidic residues" evidence="11">
    <location>
        <begin position="237"/>
        <end position="247"/>
    </location>
</feature>
<evidence type="ECO:0000256" key="10">
    <source>
        <dbReference type="HAMAP-Rule" id="MF_00815"/>
    </source>
</evidence>
<keyword evidence="13" id="KW-1185">Reference proteome</keyword>
<evidence type="ECO:0000313" key="13">
    <source>
        <dbReference type="Proteomes" id="UP001332192"/>
    </source>
</evidence>
<comment type="similarity">
    <text evidence="3 10">Belongs to the ATPase gamma chain family.</text>
</comment>
<evidence type="ECO:0000256" key="2">
    <source>
        <dbReference type="ARBA" id="ARBA00004170"/>
    </source>
</evidence>
<dbReference type="NCBIfam" id="TIGR01146">
    <property type="entry name" value="ATPsyn_F1gamma"/>
    <property type="match status" value="1"/>
</dbReference>
<dbReference type="Gene3D" id="3.40.1380.10">
    <property type="match status" value="1"/>
</dbReference>
<evidence type="ECO:0000256" key="1">
    <source>
        <dbReference type="ARBA" id="ARBA00003456"/>
    </source>
</evidence>
<keyword evidence="8 10" id="KW-0139">CF(1)</keyword>
<evidence type="ECO:0000256" key="9">
    <source>
        <dbReference type="ARBA" id="ARBA00023310"/>
    </source>
</evidence>
<dbReference type="HAMAP" id="MF_00815">
    <property type="entry name" value="ATP_synth_gamma_bact"/>
    <property type="match status" value="1"/>
</dbReference>
<dbReference type="CDD" id="cd12151">
    <property type="entry name" value="F1-ATPase_gamma"/>
    <property type="match status" value="1"/>
</dbReference>
<comment type="subcellular location">
    <subcellularLocation>
        <location evidence="10">Cell membrane</location>
        <topology evidence="10">Peripheral membrane protein</topology>
    </subcellularLocation>
    <subcellularLocation>
        <location evidence="2">Membrane</location>
        <topology evidence="2">Peripheral membrane protein</topology>
    </subcellularLocation>
</comment>
<keyword evidence="7 10" id="KW-0472">Membrane</keyword>
<dbReference type="PANTHER" id="PTHR11693">
    <property type="entry name" value="ATP SYNTHASE GAMMA CHAIN"/>
    <property type="match status" value="1"/>
</dbReference>
<dbReference type="PRINTS" id="PR00126">
    <property type="entry name" value="ATPASEGAMMA"/>
</dbReference>
<dbReference type="SUPFAM" id="SSF52943">
    <property type="entry name" value="ATP synthase (F1-ATPase), gamma subunit"/>
    <property type="match status" value="1"/>
</dbReference>
<comment type="subunit">
    <text evidence="10">F-type ATPases have 2 components, CF(1) - the catalytic core - and CF(0) - the membrane proton channel. CF(1) has five subunits: alpha(3), beta(3), gamma(1), delta(1), epsilon(1). CF(0) has three main subunits: a, b and c.</text>
</comment>
<name>A0ABZ1BW94_9FIRM</name>
<dbReference type="EMBL" id="CP141615">
    <property type="protein sequence ID" value="WRP16928.1"/>
    <property type="molecule type" value="Genomic_DNA"/>
</dbReference>
<dbReference type="InterPro" id="IPR035968">
    <property type="entry name" value="ATP_synth_F1_ATPase_gsu"/>
</dbReference>
<evidence type="ECO:0000256" key="6">
    <source>
        <dbReference type="ARBA" id="ARBA00023065"/>
    </source>
</evidence>
<dbReference type="InterPro" id="IPR000131">
    <property type="entry name" value="ATP_synth_F1_gsu"/>
</dbReference>
<dbReference type="Gene3D" id="1.10.287.80">
    <property type="entry name" value="ATP synthase, gamma subunit, helix hairpin domain"/>
    <property type="match status" value="2"/>
</dbReference>
<dbReference type="Proteomes" id="UP001332192">
    <property type="component" value="Chromosome"/>
</dbReference>
<keyword evidence="6 10" id="KW-0406">Ion transport</keyword>
<evidence type="ECO:0000256" key="7">
    <source>
        <dbReference type="ARBA" id="ARBA00023136"/>
    </source>
</evidence>
<dbReference type="InterPro" id="IPR023632">
    <property type="entry name" value="ATP_synth_F1_gsu_CS"/>
</dbReference>
<sequence>MAGQSTRDIKRRIQSVQSTQQVTKAMEMVSAAKLRRAQGQVVAARPFANRIADVLARVVSTTLAARPELARNHPLLRQKAGGHTLVCAIAADRGLAGGYNANLGRALDAVLRLEEQQGGHVEVVAVGRKVRDWLRRSGRPAFREFLYLGDEVSFTKAREIARSLVEPFVAGQFDRVALLFSQFVSSVVHRPVLYPLLPIPQEGPKPMRVNIQGGGGPVLLALDGERPGAEQRAAGRTGERAGRHRQPERWQPPYIYEPSVEDVIGVLLERYLDVEVYRALIEAKASEHGARMTAMHNASDNAEEMIESLTLSFNRARQAGITREIAEIVGGAEALAAQV</sequence>
<evidence type="ECO:0000256" key="11">
    <source>
        <dbReference type="SAM" id="MobiDB-lite"/>
    </source>
</evidence>
<evidence type="ECO:0000313" key="12">
    <source>
        <dbReference type="EMBL" id="WRP16928.1"/>
    </source>
</evidence>
<protein>
    <recommendedName>
        <fullName evidence="10">ATP synthase gamma chain</fullName>
    </recommendedName>
    <alternativeName>
        <fullName evidence="10">ATP synthase F1 sector gamma subunit</fullName>
    </alternativeName>
    <alternativeName>
        <fullName evidence="10">F-ATPase gamma subunit</fullName>
    </alternativeName>
</protein>
<keyword evidence="10" id="KW-1003">Cell membrane</keyword>
<accession>A0ABZ1BW94</accession>